<reference evidence="1" key="1">
    <citation type="journal article" date="2022" name="bioRxiv">
        <title>Deciphering the potential niche of two novel black yeast fungi from a biological soil crust based on their genomes, phenotypes, and melanin regulation.</title>
        <authorList>
            <consortium name="DOE Joint Genome Institute"/>
            <person name="Carr E.C."/>
            <person name="Barton Q."/>
            <person name="Grambo S."/>
            <person name="Sullivan M."/>
            <person name="Renfro C.M."/>
            <person name="Kuo A."/>
            <person name="Pangilinan J."/>
            <person name="Lipzen A."/>
            <person name="Keymanesh K."/>
            <person name="Savage E."/>
            <person name="Barry K."/>
            <person name="Grigoriev I.V."/>
            <person name="Riekhof W.R."/>
            <person name="Harris S.S."/>
        </authorList>
    </citation>
    <scope>NUCLEOTIDE SEQUENCE</scope>
    <source>
        <strain evidence="1">JF 03-4F</strain>
    </source>
</reference>
<gene>
    <name evidence="1" type="ORF">EDD36DRAFT_211316</name>
</gene>
<keyword evidence="2" id="KW-1185">Reference proteome</keyword>
<dbReference type="Proteomes" id="UP001203852">
    <property type="component" value="Unassembled WGS sequence"/>
</dbReference>
<dbReference type="AlphaFoldDB" id="A0AAN6IDJ7"/>
<organism evidence="1 2">
    <name type="scientific">Exophiala viscosa</name>
    <dbReference type="NCBI Taxonomy" id="2486360"/>
    <lineage>
        <taxon>Eukaryota</taxon>
        <taxon>Fungi</taxon>
        <taxon>Dikarya</taxon>
        <taxon>Ascomycota</taxon>
        <taxon>Pezizomycotina</taxon>
        <taxon>Eurotiomycetes</taxon>
        <taxon>Chaetothyriomycetidae</taxon>
        <taxon>Chaetothyriales</taxon>
        <taxon>Herpotrichiellaceae</taxon>
        <taxon>Exophiala</taxon>
    </lineage>
</organism>
<name>A0AAN6IDJ7_9EURO</name>
<dbReference type="EMBL" id="MU404353">
    <property type="protein sequence ID" value="KAI1613957.1"/>
    <property type="molecule type" value="Genomic_DNA"/>
</dbReference>
<sequence>MRRKGMCLGFYLCCQSFCVGSLAAPHLLVGSLWLSPFWHEAVVPVLARSSSTARRIRPGGTETLLHLCSALGLSESLHDTESAYGTDRESIHGLRRQSSLKRNTGAFHSHFSIHKEVKMTENFLF</sequence>
<protein>
    <submittedName>
        <fullName evidence="1">Uncharacterized protein</fullName>
    </submittedName>
</protein>
<evidence type="ECO:0000313" key="1">
    <source>
        <dbReference type="EMBL" id="KAI1613957.1"/>
    </source>
</evidence>
<comment type="caution">
    <text evidence="1">The sequence shown here is derived from an EMBL/GenBank/DDBJ whole genome shotgun (WGS) entry which is preliminary data.</text>
</comment>
<proteinExistence type="predicted"/>
<accession>A0AAN6IDJ7</accession>
<evidence type="ECO:0000313" key="2">
    <source>
        <dbReference type="Proteomes" id="UP001203852"/>
    </source>
</evidence>